<dbReference type="Gene3D" id="2.60.40.10">
    <property type="entry name" value="Immunoglobulins"/>
    <property type="match status" value="1"/>
</dbReference>
<dbReference type="InterPro" id="IPR005084">
    <property type="entry name" value="CBM6"/>
</dbReference>
<organism evidence="3 4">
    <name type="scientific">Algibacter miyuki</name>
    <dbReference type="NCBI Taxonomy" id="1306933"/>
    <lineage>
        <taxon>Bacteria</taxon>
        <taxon>Pseudomonadati</taxon>
        <taxon>Bacteroidota</taxon>
        <taxon>Flavobacteriia</taxon>
        <taxon>Flavobacteriales</taxon>
        <taxon>Flavobacteriaceae</taxon>
        <taxon>Algibacter</taxon>
    </lineage>
</organism>
<evidence type="ECO:0000313" key="3">
    <source>
        <dbReference type="EMBL" id="MFB9106288.1"/>
    </source>
</evidence>
<accession>A0ABV5H3C7</accession>
<dbReference type="InterPro" id="IPR006584">
    <property type="entry name" value="Cellulose-bd_IV"/>
</dbReference>
<dbReference type="SMART" id="SM00606">
    <property type="entry name" value="CBD_IV"/>
    <property type="match status" value="1"/>
</dbReference>
<keyword evidence="4" id="KW-1185">Reference proteome</keyword>
<dbReference type="RefSeq" id="WP_290270101.1">
    <property type="nucleotide sequence ID" value="NZ_JAUFQP010000010.1"/>
</dbReference>
<evidence type="ECO:0000259" key="2">
    <source>
        <dbReference type="PROSITE" id="PS51175"/>
    </source>
</evidence>
<dbReference type="Pfam" id="PF16389">
    <property type="entry name" value="DUF4998"/>
    <property type="match status" value="1"/>
</dbReference>
<reference evidence="3 4" key="1">
    <citation type="submission" date="2024-09" db="EMBL/GenBank/DDBJ databases">
        <authorList>
            <person name="Sun Q."/>
            <person name="Mori K."/>
        </authorList>
    </citation>
    <scope>NUCLEOTIDE SEQUENCE [LARGE SCALE GENOMIC DNA]</scope>
    <source>
        <strain evidence="3 4">CECT 8300</strain>
    </source>
</reference>
<dbReference type="Pfam" id="PF03422">
    <property type="entry name" value="CBM_6"/>
    <property type="match status" value="1"/>
</dbReference>
<evidence type="ECO:0000313" key="4">
    <source>
        <dbReference type="Proteomes" id="UP001589590"/>
    </source>
</evidence>
<dbReference type="Gene3D" id="2.60.120.260">
    <property type="entry name" value="Galactose-binding domain-like"/>
    <property type="match status" value="1"/>
</dbReference>
<dbReference type="EMBL" id="JBHMFA010000017">
    <property type="protein sequence ID" value="MFB9106288.1"/>
    <property type="molecule type" value="Genomic_DNA"/>
</dbReference>
<comment type="caution">
    <text evidence="3">The sequence shown here is derived from an EMBL/GenBank/DDBJ whole genome shotgun (WGS) entry which is preliminary data.</text>
</comment>
<dbReference type="SUPFAM" id="SSF49785">
    <property type="entry name" value="Galactose-binding domain-like"/>
    <property type="match status" value="1"/>
</dbReference>
<dbReference type="InterPro" id="IPR008979">
    <property type="entry name" value="Galactose-bd-like_sf"/>
</dbReference>
<dbReference type="Proteomes" id="UP001589590">
    <property type="component" value="Unassembled WGS sequence"/>
</dbReference>
<keyword evidence="1" id="KW-0732">Signal</keyword>
<name>A0ABV5H3C7_9FLAO</name>
<protein>
    <submittedName>
        <fullName evidence="3">DUF4998 domain-containing protein</fullName>
    </submittedName>
</protein>
<dbReference type="PROSITE" id="PS51175">
    <property type="entry name" value="CBM6"/>
    <property type="match status" value="1"/>
</dbReference>
<gene>
    <name evidence="3" type="ORF">ACFFU1_15390</name>
</gene>
<dbReference type="CDD" id="cd04080">
    <property type="entry name" value="CBM6_cellulase-like"/>
    <property type="match status" value="1"/>
</dbReference>
<sequence length="499" mass="55452">MKINNLIIIGLLLIFCFSCEEQDEIYKQYLTETVYPGKADSLRSYIGIEKVYLAWDAPTDAKAERMVIKYSATDSIISETVIDTIVVTGLNSGETYNFEVFSVDAKDNQSIKQYADLFPVSEDWVSKNMFIAKPQILPTDGVNVNSLTFSWAALDNDVMKYKDGLEFTMTDNQGNALVIDPANISNNVENGKLSIIVPNLEEERAYTITYKMLFSPQIDNKVILDTTPLSGEITFVPADYSLDPIFMLVESIGWDAASFVTLSALEPGRYFGENIYLKANDVIRAFHDKELTSEKQYGFSFFNTIADFMRTSDDGNDNIQLDINDGPYDIIVETTSKVVNITGPYNGPIEVPGIVEAEFFNIGGQGIAYNDADTANRGKGWRSEGVDVEGSLTGRSNLGYTSDGEWMIYTINVLETGTYQVDGMLSSSTGSGNSVGQLAVFIDDIEVTLIEVEGTGNWGTYKLQPANNNIQLEAGIHKLKLFMRSPKYNFDYTVFTKIN</sequence>
<proteinExistence type="predicted"/>
<feature type="domain" description="CBM6" evidence="2">
    <location>
        <begin position="353"/>
        <end position="496"/>
    </location>
</feature>
<evidence type="ECO:0000256" key="1">
    <source>
        <dbReference type="ARBA" id="ARBA00022729"/>
    </source>
</evidence>
<dbReference type="InterPro" id="IPR013783">
    <property type="entry name" value="Ig-like_fold"/>
</dbReference>